<dbReference type="GO" id="GO:1990380">
    <property type="term" value="F:K48-linked deubiquitinase activity"/>
    <property type="evidence" value="ECO:0007669"/>
    <property type="project" value="UniProtKB-UniRule"/>
</dbReference>
<dbReference type="EC" id="3.4.19.12" evidence="2"/>
<comment type="function">
    <text evidence="2">Hydrolase that can remove 'Lys-48'-linked conjugated ubiquitin from proteins.</text>
</comment>
<evidence type="ECO:0000313" key="5">
    <source>
        <dbReference type="RefSeq" id="XP_022344130.1"/>
    </source>
</evidence>
<dbReference type="GO" id="GO:0004843">
    <property type="term" value="F:cysteine-type deubiquitinase activity"/>
    <property type="evidence" value="ECO:0007669"/>
    <property type="project" value="UniProtKB-UniRule"/>
</dbReference>
<evidence type="ECO:0000313" key="6">
    <source>
        <dbReference type="RefSeq" id="XP_022344131.1"/>
    </source>
</evidence>
<evidence type="ECO:0000256" key="2">
    <source>
        <dbReference type="RuleBase" id="RU367088"/>
    </source>
</evidence>
<dbReference type="AlphaFoldDB" id="A0A8B8EVV3"/>
<sequence length="482" mass="55369">MAASDTVKNIGLTSPGTEREKLNRLLKIFDDKGVNLEDSKPPQDISYVHRRVRFNGAVDARGDTDPRLTQRVKTFYVESWPELKLNKDGTLIRPRSGRNLGGTPISVHSATLVREIIHGSAVHSFCREWKKSSFIFQDSTSPYPWGLQTQRCGSRGLILAVQAYVIKQLIFDREYISNILAQNALKPNEFERKRALINALCEILWKAGEGKRCCVCLLQDQRSYPQDYRLRDDNVTEYVVLFEFKKFTDLSAFMRRNIEEFTSDKSPGCILFLYSLVLSASIFKLKEEMLITNETSHKLLSDREECKQALFNLIITGHACHYLHNGNLVYSQNGNLLDDVDPEELATPLRGIQERSEIGFLFWDKGENDDNRTEVGSMLKTPKKPLWLSLVNGQPGLLFSTNLDLVSDWRVETRFILHYYTGLPGMPACPLHIETRFGRNALGRTKLHRRQQEENVPQLERCIMTKWYGAAVDWPDQILPFY</sequence>
<dbReference type="RefSeq" id="XP_022344130.1">
    <property type="nucleotide sequence ID" value="XM_022488422.1"/>
</dbReference>
<evidence type="ECO:0000313" key="4">
    <source>
        <dbReference type="Proteomes" id="UP000694844"/>
    </source>
</evidence>
<evidence type="ECO:0000256" key="1">
    <source>
        <dbReference type="ARBA" id="ARBA00011074"/>
    </source>
</evidence>
<dbReference type="GO" id="GO:0071108">
    <property type="term" value="P:protein K48-linked deubiquitination"/>
    <property type="evidence" value="ECO:0007669"/>
    <property type="project" value="InterPro"/>
</dbReference>
<dbReference type="KEGG" id="cvn:111137126"/>
<organism evidence="4 5">
    <name type="scientific">Crassostrea virginica</name>
    <name type="common">Eastern oyster</name>
    <dbReference type="NCBI Taxonomy" id="6565"/>
    <lineage>
        <taxon>Eukaryota</taxon>
        <taxon>Metazoa</taxon>
        <taxon>Spiralia</taxon>
        <taxon>Lophotrochozoa</taxon>
        <taxon>Mollusca</taxon>
        <taxon>Bivalvia</taxon>
        <taxon>Autobranchia</taxon>
        <taxon>Pteriomorphia</taxon>
        <taxon>Ostreida</taxon>
        <taxon>Ostreoidea</taxon>
        <taxon>Ostreidae</taxon>
        <taxon>Crassostrea</taxon>
    </lineage>
</organism>
<accession>A0A8B8EVV3</accession>
<keyword evidence="2" id="KW-0645">Protease</keyword>
<keyword evidence="4" id="KW-1185">Reference proteome</keyword>
<evidence type="ECO:0000259" key="3">
    <source>
        <dbReference type="SMART" id="SM01174"/>
    </source>
</evidence>
<dbReference type="InterPro" id="IPR039785">
    <property type="entry name" value="MINY3/4"/>
</dbReference>
<proteinExistence type="inferred from homology"/>
<keyword evidence="2" id="KW-0378">Hydrolase</keyword>
<dbReference type="GO" id="GO:0006508">
    <property type="term" value="P:proteolysis"/>
    <property type="evidence" value="ECO:0007669"/>
    <property type="project" value="UniProtKB-KW"/>
</dbReference>
<dbReference type="PANTHER" id="PTHR12473:SF18">
    <property type="entry name" value="INACTIVE UBIQUITIN CARBOXYL-TERMINAL HYDROLASE MINDY-4B"/>
    <property type="match status" value="1"/>
</dbReference>
<dbReference type="PANTHER" id="PTHR12473">
    <property type="entry name" value="UBIQUITIN CARBOXYL-TERMINAL HYDROLASE MINDY-4-RELATED"/>
    <property type="match status" value="1"/>
</dbReference>
<comment type="similarity">
    <text evidence="1 2">Belongs to the MINDY deubiquitinase family. FAM188 subfamily.</text>
</comment>
<dbReference type="Pfam" id="PF13898">
    <property type="entry name" value="MINDY-3_4_CD"/>
    <property type="match status" value="1"/>
</dbReference>
<protein>
    <recommendedName>
        <fullName evidence="2">Ubiquitin carboxyl-terminal hydrolase MINDY</fullName>
        <ecNumber evidence="2">3.4.19.12</ecNumber>
    </recommendedName>
</protein>
<keyword evidence="2" id="KW-0833">Ubl conjugation pathway</keyword>
<dbReference type="InterPro" id="IPR025257">
    <property type="entry name" value="MINDY-3/4_CD"/>
</dbReference>
<dbReference type="GeneID" id="111137126"/>
<keyword evidence="2" id="KW-0788">Thiol protease</keyword>
<dbReference type="OrthoDB" id="10263628at2759"/>
<comment type="catalytic activity">
    <reaction evidence="2">
        <text>Thiol-dependent hydrolysis of ester, thioester, amide, peptide and isopeptide bonds formed by the C-terminal Gly of ubiquitin (a 76-residue protein attached to proteins as an intracellular targeting signal).</text>
        <dbReference type="EC" id="3.4.19.12"/>
    </reaction>
</comment>
<gene>
    <name evidence="5 6" type="primary">LOC111137126</name>
</gene>
<dbReference type="SMART" id="SM01174">
    <property type="entry name" value="DUF4205"/>
    <property type="match status" value="1"/>
</dbReference>
<dbReference type="RefSeq" id="XP_022344131.1">
    <property type="nucleotide sequence ID" value="XM_022488423.1"/>
</dbReference>
<feature type="domain" description="Deubiquitinating enzyme MINDY-3/4 conserved" evidence="3">
    <location>
        <begin position="114"/>
        <end position="476"/>
    </location>
</feature>
<reference evidence="5 6" key="1">
    <citation type="submission" date="2025-04" db="UniProtKB">
        <authorList>
            <consortium name="RefSeq"/>
        </authorList>
    </citation>
    <scope>IDENTIFICATION</scope>
    <source>
        <tissue evidence="5 6">Whole sample</tissue>
    </source>
</reference>
<name>A0A8B8EVV3_CRAVI</name>
<dbReference type="Proteomes" id="UP000694844">
    <property type="component" value="Chromosome 5"/>
</dbReference>